<keyword evidence="2" id="KW-1185">Reference proteome</keyword>
<reference evidence="1 2" key="1">
    <citation type="journal article" date="2022" name="Nat. Genet.">
        <title>Improved pea reference genome and pan-genome highlight genomic features and evolutionary characteristics.</title>
        <authorList>
            <person name="Yang T."/>
            <person name="Liu R."/>
            <person name="Luo Y."/>
            <person name="Hu S."/>
            <person name="Wang D."/>
            <person name="Wang C."/>
            <person name="Pandey M.K."/>
            <person name="Ge S."/>
            <person name="Xu Q."/>
            <person name="Li N."/>
            <person name="Li G."/>
            <person name="Huang Y."/>
            <person name="Saxena R.K."/>
            <person name="Ji Y."/>
            <person name="Li M."/>
            <person name="Yan X."/>
            <person name="He Y."/>
            <person name="Liu Y."/>
            <person name="Wang X."/>
            <person name="Xiang C."/>
            <person name="Varshney R.K."/>
            <person name="Ding H."/>
            <person name="Gao S."/>
            <person name="Zong X."/>
        </authorList>
    </citation>
    <scope>NUCLEOTIDE SEQUENCE [LARGE SCALE GENOMIC DNA]</scope>
    <source>
        <strain evidence="1 2">cv. Zhongwan 6</strain>
    </source>
</reference>
<sequence>MKSTFSFSLFNIYKRLFHLLNSQQHKSSFSHILLTRQDNNVVVYVSSSSVVPNNNMSSISQGLVLTTAMVLSTTVLYLTFCKPKPSFQIHETENSQDKLILRSCLYSDEKKREKRRKKKKVKFSENVMVKEEESESNEEIIEKQGKNENRVSINKCRNEIREERGMPANRIALYNGILRDRVHRIGSCH</sequence>
<protein>
    <recommendedName>
        <fullName evidence="3">Transmembrane protein</fullName>
    </recommendedName>
</protein>
<dbReference type="EMBL" id="JAMSHJ010000007">
    <property type="protein sequence ID" value="KAI5392481.1"/>
    <property type="molecule type" value="Genomic_DNA"/>
</dbReference>
<gene>
    <name evidence="1" type="ORF">KIW84_077037</name>
</gene>
<accession>A0A9D5A1Y4</accession>
<comment type="caution">
    <text evidence="1">The sequence shown here is derived from an EMBL/GenBank/DDBJ whole genome shotgun (WGS) entry which is preliminary data.</text>
</comment>
<dbReference type="Proteomes" id="UP001058974">
    <property type="component" value="Chromosome 7"/>
</dbReference>
<dbReference type="PANTHER" id="PTHR33564:SF15">
    <property type="entry name" value="PROTEIN, PUTATIVE-RELATED"/>
    <property type="match status" value="1"/>
</dbReference>
<evidence type="ECO:0000313" key="2">
    <source>
        <dbReference type="Proteomes" id="UP001058974"/>
    </source>
</evidence>
<proteinExistence type="predicted"/>
<dbReference type="Gramene" id="Psat07G0703700-T1">
    <property type="protein sequence ID" value="KAI5392481.1"/>
    <property type="gene ID" value="KIW84_077037"/>
</dbReference>
<dbReference type="AlphaFoldDB" id="A0A9D5A1Y4"/>
<name>A0A9D5A1Y4_PEA</name>
<organism evidence="1 2">
    <name type="scientific">Pisum sativum</name>
    <name type="common">Garden pea</name>
    <name type="synonym">Lathyrus oleraceus</name>
    <dbReference type="NCBI Taxonomy" id="3888"/>
    <lineage>
        <taxon>Eukaryota</taxon>
        <taxon>Viridiplantae</taxon>
        <taxon>Streptophyta</taxon>
        <taxon>Embryophyta</taxon>
        <taxon>Tracheophyta</taxon>
        <taxon>Spermatophyta</taxon>
        <taxon>Magnoliopsida</taxon>
        <taxon>eudicotyledons</taxon>
        <taxon>Gunneridae</taxon>
        <taxon>Pentapetalae</taxon>
        <taxon>rosids</taxon>
        <taxon>fabids</taxon>
        <taxon>Fabales</taxon>
        <taxon>Fabaceae</taxon>
        <taxon>Papilionoideae</taxon>
        <taxon>50 kb inversion clade</taxon>
        <taxon>NPAAA clade</taxon>
        <taxon>Hologalegina</taxon>
        <taxon>IRL clade</taxon>
        <taxon>Fabeae</taxon>
        <taxon>Lathyrus</taxon>
    </lineage>
</organism>
<dbReference type="PANTHER" id="PTHR33564">
    <property type="entry name" value="TRANSMEMBRANE PROTEIN"/>
    <property type="match status" value="1"/>
</dbReference>
<evidence type="ECO:0000313" key="1">
    <source>
        <dbReference type="EMBL" id="KAI5392481.1"/>
    </source>
</evidence>
<evidence type="ECO:0008006" key="3">
    <source>
        <dbReference type="Google" id="ProtNLM"/>
    </source>
</evidence>